<dbReference type="KEGG" id="llu:AKJ09_02025"/>
<accession>A0A0K1PPQ4</accession>
<keyword evidence="2" id="KW-1185">Reference proteome</keyword>
<dbReference type="Proteomes" id="UP000064967">
    <property type="component" value="Chromosome"/>
</dbReference>
<dbReference type="EMBL" id="CP012333">
    <property type="protein sequence ID" value="AKU95361.1"/>
    <property type="molecule type" value="Genomic_DNA"/>
</dbReference>
<evidence type="ECO:0000313" key="2">
    <source>
        <dbReference type="Proteomes" id="UP000064967"/>
    </source>
</evidence>
<proteinExistence type="predicted"/>
<gene>
    <name evidence="1" type="ORF">AKJ09_02025</name>
</gene>
<reference evidence="1 2" key="1">
    <citation type="submission" date="2015-08" db="EMBL/GenBank/DDBJ databases">
        <authorList>
            <person name="Babu N.S."/>
            <person name="Beckwith C.J."/>
            <person name="Beseler K.G."/>
            <person name="Brison A."/>
            <person name="Carone J.V."/>
            <person name="Caskin T.P."/>
            <person name="Diamond M."/>
            <person name="Durham M.E."/>
            <person name="Foxe J.M."/>
            <person name="Go M."/>
            <person name="Henderson B.A."/>
            <person name="Jones I.B."/>
            <person name="McGettigan J.A."/>
            <person name="Micheletti S.J."/>
            <person name="Nasrallah M.E."/>
            <person name="Ortiz D."/>
            <person name="Piller C.R."/>
            <person name="Privatt S.R."/>
            <person name="Schneider S.L."/>
            <person name="Sharp S."/>
            <person name="Smith T.C."/>
            <person name="Stanton J.D."/>
            <person name="Ullery H.E."/>
            <person name="Wilson R.J."/>
            <person name="Serrano M.G."/>
            <person name="Buck G."/>
            <person name="Lee V."/>
            <person name="Wang Y."/>
            <person name="Carvalho R."/>
            <person name="Voegtly L."/>
            <person name="Shi R."/>
            <person name="Duckworth R."/>
            <person name="Johnson A."/>
            <person name="Loviza R."/>
            <person name="Walstead R."/>
            <person name="Shah Z."/>
            <person name="Kiflezghi M."/>
            <person name="Wade K."/>
            <person name="Ball S.L."/>
            <person name="Bradley K.W."/>
            <person name="Asai D.J."/>
            <person name="Bowman C.A."/>
            <person name="Russell D.A."/>
            <person name="Pope W.H."/>
            <person name="Jacobs-Sera D."/>
            <person name="Hendrix R.W."/>
            <person name="Hatfull G.F."/>
        </authorList>
    </citation>
    <scope>NUCLEOTIDE SEQUENCE [LARGE SCALE GENOMIC DNA]</scope>
    <source>
        <strain evidence="1 2">DSM 27648</strain>
    </source>
</reference>
<dbReference type="AlphaFoldDB" id="A0A0K1PPQ4"/>
<name>A0A0K1PPQ4_9BACT</name>
<evidence type="ECO:0000313" key="1">
    <source>
        <dbReference type="EMBL" id="AKU95361.1"/>
    </source>
</evidence>
<protein>
    <submittedName>
        <fullName evidence="1">Uncharacterized protein</fullName>
    </submittedName>
</protein>
<sequence>MPTNAAARELRTYDFLCAERLWDGGVNDLLLTKDGTLRTTSYGAVD</sequence>
<organism evidence="1 2">
    <name type="scientific">Labilithrix luteola</name>
    <dbReference type="NCBI Taxonomy" id="1391654"/>
    <lineage>
        <taxon>Bacteria</taxon>
        <taxon>Pseudomonadati</taxon>
        <taxon>Myxococcota</taxon>
        <taxon>Polyangia</taxon>
        <taxon>Polyangiales</taxon>
        <taxon>Labilitrichaceae</taxon>
        <taxon>Labilithrix</taxon>
    </lineage>
</organism>